<sequence>MSSPTTTAAAAAATTSPPGGGGGGSGDNGPTNSPLLFFVALGFGVVFTNLWIIVGVKYCFRYNQRNRQLRNEETGERIDLITVPRPHRRRREKKLMTMDEVNERFPLVKYKAWRSTRADEGLPTAGGIAAPSSRPQSLKNEDGVSTVTVGISVSPEATPSAPAGAHRRVASTSSDLSSTIEQVEHTEHVHVLNRSDEKGEAGLPAHDDRPLESSNVDSTQTNADDTANKKPRTSEDNDDDPIQTAISAELLPDPGDSCAICLDLIEDDDEIRGLTCGHVFHASCVDPWLTSRRACCPLCKADYYVPKPRPEGAEAGQEDGRHGRRTHGRTNAPTQPQAIFAGGRVNLFRPRVVLPSRSMGPLPQGDTRSPVRTQGNAADAPNTTENEQRPSGWRSILTSARSTLLPSSSRPPASGRSGRGLRLSSNADSRASRDEPTPRQLEAGSAV</sequence>
<dbReference type="GO" id="GO:0061630">
    <property type="term" value="F:ubiquitin protein ligase activity"/>
    <property type="evidence" value="ECO:0007669"/>
    <property type="project" value="TreeGrafter"/>
</dbReference>
<keyword evidence="3" id="KW-1133">Transmembrane helix</keyword>
<dbReference type="AlphaFoldDB" id="V5FKR5"/>
<keyword evidence="6" id="KW-1185">Reference proteome</keyword>
<comment type="caution">
    <text evidence="5">The sequence shown here is derived from an EMBL/GenBank/DDBJ whole genome shotgun (WGS) entry which is preliminary data.</text>
</comment>
<evidence type="ECO:0000256" key="3">
    <source>
        <dbReference type="SAM" id="Phobius"/>
    </source>
</evidence>
<feature type="compositionally biased region" description="Polar residues" evidence="2">
    <location>
        <begin position="212"/>
        <end position="225"/>
    </location>
</feature>
<feature type="region of interest" description="Disordered" evidence="2">
    <location>
        <begin position="1"/>
        <end position="28"/>
    </location>
</feature>
<feature type="compositionally biased region" description="Polar residues" evidence="2">
    <location>
        <begin position="366"/>
        <end position="385"/>
    </location>
</feature>
<feature type="compositionally biased region" description="Basic and acidic residues" evidence="2">
    <location>
        <begin position="182"/>
        <end position="211"/>
    </location>
</feature>
<feature type="compositionally biased region" description="Low complexity" evidence="2">
    <location>
        <begin position="143"/>
        <end position="154"/>
    </location>
</feature>
<dbReference type="GO" id="GO:0006511">
    <property type="term" value="P:ubiquitin-dependent protein catabolic process"/>
    <property type="evidence" value="ECO:0007669"/>
    <property type="project" value="TreeGrafter"/>
</dbReference>
<dbReference type="SUPFAM" id="SSF57850">
    <property type="entry name" value="RING/U-box"/>
    <property type="match status" value="1"/>
</dbReference>
<feature type="compositionally biased region" description="Gly residues" evidence="2">
    <location>
        <begin position="18"/>
        <end position="27"/>
    </location>
</feature>
<dbReference type="PANTHER" id="PTHR22765">
    <property type="entry name" value="RING FINGER AND PROTEASE ASSOCIATED DOMAIN-CONTAINING"/>
    <property type="match status" value="1"/>
</dbReference>
<dbReference type="PANTHER" id="PTHR22765:SF434">
    <property type="entry name" value="GB|AAD18119.1-RELATED"/>
    <property type="match status" value="1"/>
</dbReference>
<dbReference type="Proteomes" id="UP000018001">
    <property type="component" value="Unassembled WGS sequence"/>
</dbReference>
<feature type="region of interest" description="Disordered" evidence="2">
    <location>
        <begin position="124"/>
        <end position="241"/>
    </location>
</feature>
<feature type="compositionally biased region" description="Polar residues" evidence="2">
    <location>
        <begin position="170"/>
        <end position="181"/>
    </location>
</feature>
<dbReference type="InterPro" id="IPR013083">
    <property type="entry name" value="Znf_RING/FYVE/PHD"/>
</dbReference>
<evidence type="ECO:0000259" key="4">
    <source>
        <dbReference type="PROSITE" id="PS50089"/>
    </source>
</evidence>
<dbReference type="OrthoDB" id="8062037at2759"/>
<evidence type="ECO:0000313" key="6">
    <source>
        <dbReference type="Proteomes" id="UP000018001"/>
    </source>
</evidence>
<protein>
    <recommendedName>
        <fullName evidence="4">RING-type domain-containing protein</fullName>
    </recommendedName>
</protein>
<gene>
    <name evidence="5" type="ORF">PVAR5_7208</name>
</gene>
<accession>V5FKR5</accession>
<dbReference type="InParanoid" id="V5FKR5"/>
<feature type="compositionally biased region" description="Low complexity" evidence="2">
    <location>
        <begin position="1"/>
        <end position="17"/>
    </location>
</feature>
<dbReference type="GO" id="GO:0008270">
    <property type="term" value="F:zinc ion binding"/>
    <property type="evidence" value="ECO:0007669"/>
    <property type="project" value="UniProtKB-KW"/>
</dbReference>
<dbReference type="eggNOG" id="KOG4628">
    <property type="taxonomic scope" value="Eukaryota"/>
</dbReference>
<keyword evidence="1" id="KW-0863">Zinc-finger</keyword>
<evidence type="ECO:0000313" key="5">
    <source>
        <dbReference type="EMBL" id="GAD98514.1"/>
    </source>
</evidence>
<proteinExistence type="predicted"/>
<feature type="region of interest" description="Disordered" evidence="2">
    <location>
        <begin position="307"/>
        <end position="342"/>
    </location>
</feature>
<keyword evidence="3" id="KW-0472">Membrane</keyword>
<dbReference type="PROSITE" id="PS50089">
    <property type="entry name" value="ZF_RING_2"/>
    <property type="match status" value="1"/>
</dbReference>
<feature type="compositionally biased region" description="Low complexity" evidence="2">
    <location>
        <begin position="397"/>
        <end position="425"/>
    </location>
</feature>
<dbReference type="SMART" id="SM00184">
    <property type="entry name" value="RING"/>
    <property type="match status" value="1"/>
</dbReference>
<dbReference type="Pfam" id="PF13639">
    <property type="entry name" value="zf-RING_2"/>
    <property type="match status" value="1"/>
</dbReference>
<feature type="transmembrane region" description="Helical" evidence="3">
    <location>
        <begin position="35"/>
        <end position="60"/>
    </location>
</feature>
<feature type="compositionally biased region" description="Basic and acidic residues" evidence="2">
    <location>
        <begin position="226"/>
        <end position="235"/>
    </location>
</feature>
<dbReference type="Gene3D" id="3.30.40.10">
    <property type="entry name" value="Zinc/RING finger domain, C3HC4 (zinc finger)"/>
    <property type="match status" value="1"/>
</dbReference>
<keyword evidence="1" id="KW-0862">Zinc</keyword>
<feature type="domain" description="RING-type" evidence="4">
    <location>
        <begin position="258"/>
        <end position="300"/>
    </location>
</feature>
<keyword evidence="1" id="KW-0479">Metal-binding</keyword>
<dbReference type="FunFam" id="3.30.40.10:FF:000539">
    <property type="entry name" value="Ring finger domain protein"/>
    <property type="match status" value="1"/>
</dbReference>
<dbReference type="EMBL" id="BAUL01000248">
    <property type="protein sequence ID" value="GAD98514.1"/>
    <property type="molecule type" value="Genomic_DNA"/>
</dbReference>
<evidence type="ECO:0000256" key="1">
    <source>
        <dbReference type="PROSITE-ProRule" id="PRU00175"/>
    </source>
</evidence>
<dbReference type="HOGENOM" id="CLU_031409_1_0_1"/>
<name>V5FKR5_BYSSN</name>
<feature type="region of interest" description="Disordered" evidence="2">
    <location>
        <begin position="355"/>
        <end position="447"/>
    </location>
</feature>
<organism evidence="5 6">
    <name type="scientific">Byssochlamys spectabilis (strain No. 5 / NBRC 109023)</name>
    <name type="common">Paecilomyces variotii</name>
    <dbReference type="NCBI Taxonomy" id="1356009"/>
    <lineage>
        <taxon>Eukaryota</taxon>
        <taxon>Fungi</taxon>
        <taxon>Dikarya</taxon>
        <taxon>Ascomycota</taxon>
        <taxon>Pezizomycotina</taxon>
        <taxon>Eurotiomycetes</taxon>
        <taxon>Eurotiomycetidae</taxon>
        <taxon>Eurotiales</taxon>
        <taxon>Thermoascaceae</taxon>
        <taxon>Paecilomyces</taxon>
    </lineage>
</organism>
<keyword evidence="3" id="KW-0812">Transmembrane</keyword>
<evidence type="ECO:0000256" key="2">
    <source>
        <dbReference type="SAM" id="MobiDB-lite"/>
    </source>
</evidence>
<reference evidence="6" key="1">
    <citation type="journal article" date="2014" name="Genome Announc.">
        <title>Draft genome sequence of the formaldehyde-resistant fungus Byssochlamys spectabilis No. 5 (anamorph Paecilomyces variotii No. 5) (NBRC109023).</title>
        <authorList>
            <person name="Oka T."/>
            <person name="Ekino K."/>
            <person name="Fukuda K."/>
            <person name="Nomura Y."/>
        </authorList>
    </citation>
    <scope>NUCLEOTIDE SEQUENCE [LARGE SCALE GENOMIC DNA]</scope>
    <source>
        <strain evidence="6">No. 5 / NBRC 109023</strain>
    </source>
</reference>
<dbReference type="InterPro" id="IPR001841">
    <property type="entry name" value="Znf_RING"/>
</dbReference>
<dbReference type="GO" id="GO:0005737">
    <property type="term" value="C:cytoplasm"/>
    <property type="evidence" value="ECO:0007669"/>
    <property type="project" value="TreeGrafter"/>
</dbReference>
<dbReference type="InterPro" id="IPR051826">
    <property type="entry name" value="E3_ubiquitin-ligase_domain"/>
</dbReference>
<dbReference type="CDD" id="cd16473">
    <property type="entry name" value="RING-H2_RNF103"/>
    <property type="match status" value="1"/>
</dbReference>